<name>A0A5N0UTN0_9PSEU</name>
<evidence type="ECO:0000313" key="3">
    <source>
        <dbReference type="Proteomes" id="UP000319769"/>
    </source>
</evidence>
<feature type="region of interest" description="Disordered" evidence="1">
    <location>
        <begin position="81"/>
        <end position="101"/>
    </location>
</feature>
<proteinExistence type="predicted"/>
<comment type="caution">
    <text evidence="2">The sequence shown here is derived from an EMBL/GenBank/DDBJ whole genome shotgun (WGS) entry which is preliminary data.</text>
</comment>
<reference evidence="2" key="1">
    <citation type="submission" date="2019-09" db="EMBL/GenBank/DDBJ databases">
        <authorList>
            <person name="Teo W.F.A."/>
            <person name="Duangmal K."/>
        </authorList>
    </citation>
    <scope>NUCLEOTIDE SEQUENCE [LARGE SCALE GENOMIC DNA]</scope>
    <source>
        <strain evidence="2">K81G1</strain>
    </source>
</reference>
<accession>A0A5N0UTN0</accession>
<dbReference type="AlphaFoldDB" id="A0A5N0UTN0"/>
<gene>
    <name evidence="2" type="ORF">FPZ12_030215</name>
</gene>
<evidence type="ECO:0000313" key="2">
    <source>
        <dbReference type="EMBL" id="KAA9155295.1"/>
    </source>
</evidence>
<dbReference type="Proteomes" id="UP000319769">
    <property type="component" value="Unassembled WGS sequence"/>
</dbReference>
<organism evidence="2 3">
    <name type="scientific">Amycolatopsis acidicola</name>
    <dbReference type="NCBI Taxonomy" id="2596893"/>
    <lineage>
        <taxon>Bacteria</taxon>
        <taxon>Bacillati</taxon>
        <taxon>Actinomycetota</taxon>
        <taxon>Actinomycetes</taxon>
        <taxon>Pseudonocardiales</taxon>
        <taxon>Pseudonocardiaceae</taxon>
        <taxon>Amycolatopsis</taxon>
    </lineage>
</organism>
<protein>
    <submittedName>
        <fullName evidence="2">HSP18 transcriptional regulator</fullName>
    </submittedName>
</protein>
<dbReference type="EMBL" id="VMNW02000058">
    <property type="protein sequence ID" value="KAA9155295.1"/>
    <property type="molecule type" value="Genomic_DNA"/>
</dbReference>
<evidence type="ECO:0000256" key="1">
    <source>
        <dbReference type="SAM" id="MobiDB-lite"/>
    </source>
</evidence>
<dbReference type="RefSeq" id="WP_144757916.1">
    <property type="nucleotide sequence ID" value="NZ_VMNW02000058.1"/>
</dbReference>
<keyword evidence="3" id="KW-1185">Reference proteome</keyword>
<dbReference type="OrthoDB" id="3827740at2"/>
<sequence length="191" mass="20494">MDPNTALRRVRRAVEEARNGAAQPETVLEALTELRELRDELAGWEPELITAARAQGASWAVLAPALGVASRQAAERRYLRLQPSESGETTGEARVSARRDQRAGDRAVARWARENSATLRRLAGRISADPDLPAHAADELNRALGESDAANLVGPLASSGGQLPEGRLAEDIAAVNAEAGLVRETAIRDRH</sequence>